<proteinExistence type="predicted"/>
<keyword evidence="2" id="KW-1185">Reference proteome</keyword>
<comment type="caution">
    <text evidence="1">The sequence shown here is derived from an EMBL/GenBank/DDBJ whole genome shotgun (WGS) entry which is preliminary data.</text>
</comment>
<dbReference type="EMBL" id="JAHRHJ020000010">
    <property type="protein sequence ID" value="KAH9298430.1"/>
    <property type="molecule type" value="Genomic_DNA"/>
</dbReference>
<feature type="non-terminal residue" evidence="1">
    <location>
        <position position="54"/>
    </location>
</feature>
<sequence>DVLEVNVEVDLMDWEADGLAMEVMAVVGMEEAFAVEVVMVLVSGGIDETMVVAK</sequence>
<reference evidence="1 2" key="1">
    <citation type="journal article" date="2021" name="Nat. Plants">
        <title>The Taxus genome provides insights into paclitaxel biosynthesis.</title>
        <authorList>
            <person name="Xiong X."/>
            <person name="Gou J."/>
            <person name="Liao Q."/>
            <person name="Li Y."/>
            <person name="Zhou Q."/>
            <person name="Bi G."/>
            <person name="Li C."/>
            <person name="Du R."/>
            <person name="Wang X."/>
            <person name="Sun T."/>
            <person name="Guo L."/>
            <person name="Liang H."/>
            <person name="Lu P."/>
            <person name="Wu Y."/>
            <person name="Zhang Z."/>
            <person name="Ro D.K."/>
            <person name="Shang Y."/>
            <person name="Huang S."/>
            <person name="Yan J."/>
        </authorList>
    </citation>
    <scope>NUCLEOTIDE SEQUENCE [LARGE SCALE GENOMIC DNA]</scope>
    <source>
        <strain evidence="1">Ta-2019</strain>
    </source>
</reference>
<gene>
    <name evidence="1" type="ORF">KI387_030112</name>
</gene>
<accession>A0AA38CDS1</accession>
<evidence type="ECO:0000313" key="1">
    <source>
        <dbReference type="EMBL" id="KAH9298430.1"/>
    </source>
</evidence>
<protein>
    <submittedName>
        <fullName evidence="1">Uncharacterized protein</fullName>
    </submittedName>
</protein>
<organism evidence="1 2">
    <name type="scientific">Taxus chinensis</name>
    <name type="common">Chinese yew</name>
    <name type="synonym">Taxus wallichiana var. chinensis</name>
    <dbReference type="NCBI Taxonomy" id="29808"/>
    <lineage>
        <taxon>Eukaryota</taxon>
        <taxon>Viridiplantae</taxon>
        <taxon>Streptophyta</taxon>
        <taxon>Embryophyta</taxon>
        <taxon>Tracheophyta</taxon>
        <taxon>Spermatophyta</taxon>
        <taxon>Pinopsida</taxon>
        <taxon>Pinidae</taxon>
        <taxon>Conifers II</taxon>
        <taxon>Cupressales</taxon>
        <taxon>Taxaceae</taxon>
        <taxon>Taxus</taxon>
    </lineage>
</organism>
<dbReference type="AlphaFoldDB" id="A0AA38CDS1"/>
<name>A0AA38CDS1_TAXCH</name>
<feature type="non-terminal residue" evidence="1">
    <location>
        <position position="1"/>
    </location>
</feature>
<evidence type="ECO:0000313" key="2">
    <source>
        <dbReference type="Proteomes" id="UP000824469"/>
    </source>
</evidence>
<dbReference type="Proteomes" id="UP000824469">
    <property type="component" value="Unassembled WGS sequence"/>
</dbReference>